<dbReference type="FunFam" id="3.20.20.190:FF:000011">
    <property type="entry name" value="Glycerophosphodiester phosphodiesterase GDPDL3"/>
    <property type="match status" value="1"/>
</dbReference>
<dbReference type="AlphaFoldDB" id="A0A4S4E6P4"/>
<dbReference type="Pfam" id="PF03009">
    <property type="entry name" value="GDPD"/>
    <property type="match status" value="1"/>
</dbReference>
<keyword evidence="4" id="KW-0319">Glycerol metabolism</keyword>
<evidence type="ECO:0000313" key="11">
    <source>
        <dbReference type="Proteomes" id="UP000306102"/>
    </source>
</evidence>
<dbReference type="GO" id="GO:0008889">
    <property type="term" value="F:glycerophosphodiester phosphodiesterase activity"/>
    <property type="evidence" value="ECO:0007669"/>
    <property type="project" value="UniProtKB-EC"/>
</dbReference>
<dbReference type="EC" id="3.1.4.46" evidence="2"/>
<proteinExistence type="inferred from homology"/>
<dbReference type="SUPFAM" id="SSF55961">
    <property type="entry name" value="Bet v1-like"/>
    <property type="match status" value="1"/>
</dbReference>
<dbReference type="STRING" id="542762.A0A4S4E6P4"/>
<dbReference type="EMBL" id="SDRB02007117">
    <property type="protein sequence ID" value="THG11688.1"/>
    <property type="molecule type" value="Genomic_DNA"/>
</dbReference>
<dbReference type="FunFam" id="3.20.20.190:FF:000013">
    <property type="entry name" value="Glycerophosphodiester phosphodiesterase GDPDL3"/>
    <property type="match status" value="1"/>
</dbReference>
<dbReference type="GO" id="GO:0006071">
    <property type="term" value="P:glycerol metabolic process"/>
    <property type="evidence" value="ECO:0007669"/>
    <property type="project" value="UniProtKB-KW"/>
</dbReference>
<dbReference type="Pfam" id="PF12638">
    <property type="entry name" value="Staygreen"/>
    <property type="match status" value="1"/>
</dbReference>
<dbReference type="SUPFAM" id="SSF51695">
    <property type="entry name" value="PLC-like phosphodiesterases"/>
    <property type="match status" value="2"/>
</dbReference>
<keyword evidence="6" id="KW-0325">Glycoprotein</keyword>
<dbReference type="GO" id="GO:0008289">
    <property type="term" value="F:lipid binding"/>
    <property type="evidence" value="ECO:0007669"/>
    <property type="project" value="InterPro"/>
</dbReference>
<feature type="domain" description="START" evidence="8">
    <location>
        <begin position="77"/>
        <end position="157"/>
    </location>
</feature>
<evidence type="ECO:0000259" key="8">
    <source>
        <dbReference type="PROSITE" id="PS50848"/>
    </source>
</evidence>
<dbReference type="PANTHER" id="PTHR43620:SF7">
    <property type="entry name" value="GLYCEROPHOSPHODIESTER PHOSPHODIESTERASE GDPD5-RELATED"/>
    <property type="match status" value="1"/>
</dbReference>
<organism evidence="10 11">
    <name type="scientific">Camellia sinensis var. sinensis</name>
    <name type="common">China tea</name>
    <dbReference type="NCBI Taxonomy" id="542762"/>
    <lineage>
        <taxon>Eukaryota</taxon>
        <taxon>Viridiplantae</taxon>
        <taxon>Streptophyta</taxon>
        <taxon>Embryophyta</taxon>
        <taxon>Tracheophyta</taxon>
        <taxon>Spermatophyta</taxon>
        <taxon>Magnoliopsida</taxon>
        <taxon>eudicotyledons</taxon>
        <taxon>Gunneridae</taxon>
        <taxon>Pentapetalae</taxon>
        <taxon>asterids</taxon>
        <taxon>Ericales</taxon>
        <taxon>Theaceae</taxon>
        <taxon>Camellia</taxon>
    </lineage>
</organism>
<keyword evidence="3" id="KW-0732">Signal</keyword>
<dbReference type="PROSITE" id="PS51704">
    <property type="entry name" value="GP_PDE"/>
    <property type="match status" value="2"/>
</dbReference>
<dbReference type="CDD" id="cd08604">
    <property type="entry name" value="GDPD_SHV3_repeat_2"/>
    <property type="match status" value="1"/>
</dbReference>
<sequence length="1130" mass="125817">MVELSLGVLIDIIDEEWMQDSLSDDDLALPPVMISRTDDTEESSNVFQLHSNFHFLLLLELGCISPDVARKEKDGGPSWIQMMDRSTPSLSYQAWRRDPENGPLQYRSRTVFEDATPEMVRDLFWDVNFRLKWDDMLKHAETLEECPNTGTMVVRWVRKGVPCPSDLRRNKPRHIDLYYSSWYIRAGDGQLTACEVLLFHHEEMGIPWEIAKLKVQKIDPGLRAYQRERIWCFTLTVRFHGSGQHQILIEAFNKGSYIWSGQKVLKAVMHGDSLPFTEHQELLDAFVRVHFHSSLKKYNRVECWGPLKDAAQGRRGDQISGANNLIPKEIALKIAEKIRARERFAAYIVIPMSPEGNPIGAARQRILFWQNKTMQMMYETIYKALVEVGLQNEYTPQDYLNLCSHLESTGNAPLVIARGGFSGLFADSSTVAYQLAGMVSLPNVIYWCDVQLTKDGAGICSPDLTLENNSNIESVFKNKYNTYSVNGVSMQGWFSVDFTLSDLANVILTQGIYSRPDKLDGSLFPFLTVQDVAKQLNPPGLWLNIQHDAFFSQQNFSMRSFVLSVFKSAIVNYISSPEVDFLRSILSRKPSTTKLIFRFLGQDEVEPSINQTYGFLLSNLTFIRTFASGILVPKSYIWPVDNLYLQPHTSVVLDAHKEGLEVFASDFANDVPFAYNFSYNPVAEYLSFIDNGNFSVDGVLSNFPITPSAAIACFSHRGRNVLGQEKPLVISSKGSSGDYPGCTDLAYQHAISDGVDVLDCPVQMTKDGIPVCLGSINLIDYTKVAQSSFSNLMTTISELGVVNGIFPFSLTWSQIQSLTPAISNPFIASRLYRNPKFKNAGKFMTLFEFLALANNASSVSGVLISIEDAAFLAANQSLSVTDAVLDVLRNVSQNNQTGKKIMIQSTDSSVLIKFKEEKSNYELVYVVNEDIRDADNSTVAEITKFANSVVVSKSSVFPDSDAYLTGMTDVVQKLHAFKLPVFVKLFRNEFISQAWDFCSDAIVEINSYVMGAEIDGVITEFPGTAAKYKKNRCLGLGNNTPYYMSPVQAGGLLQLIAAPDLPPAKAPNPILTDSDVVEPPLPTVVAKSPTSDIGNVTISPTTTPSNGQPKVVAFIFLSYPASLLATLALF</sequence>
<accession>A0A4S4E6P4</accession>
<name>A0A4S4E6P4_CAMSN</name>
<evidence type="ECO:0000256" key="3">
    <source>
        <dbReference type="ARBA" id="ARBA00022729"/>
    </source>
</evidence>
<evidence type="ECO:0000256" key="4">
    <source>
        <dbReference type="ARBA" id="ARBA00022798"/>
    </source>
</evidence>
<dbReference type="PANTHER" id="PTHR43620">
    <property type="entry name" value="GLYCEROPHOSPHORYL DIESTER PHOSPHODIESTERASE"/>
    <property type="match status" value="1"/>
</dbReference>
<dbReference type="InterPro" id="IPR030395">
    <property type="entry name" value="GP_PDE_dom"/>
</dbReference>
<dbReference type="InterPro" id="IPR023393">
    <property type="entry name" value="START-like_dom_sf"/>
</dbReference>
<comment type="caution">
    <text evidence="10">The sequence shown here is derived from an EMBL/GenBank/DDBJ whole genome shotgun (WGS) entry which is preliminary data.</text>
</comment>
<protein>
    <recommendedName>
        <fullName evidence="2">glycerophosphodiester phosphodiesterase</fullName>
        <ecNumber evidence="2">3.1.4.46</ecNumber>
    </recommendedName>
</protein>
<comment type="catalytic activity">
    <reaction evidence="7">
        <text>a sn-glycero-3-phosphodiester + H2O = an alcohol + sn-glycerol 3-phosphate + H(+)</text>
        <dbReference type="Rhea" id="RHEA:12969"/>
        <dbReference type="ChEBI" id="CHEBI:15377"/>
        <dbReference type="ChEBI" id="CHEBI:15378"/>
        <dbReference type="ChEBI" id="CHEBI:30879"/>
        <dbReference type="ChEBI" id="CHEBI:57597"/>
        <dbReference type="ChEBI" id="CHEBI:83408"/>
        <dbReference type="EC" id="3.1.4.46"/>
    </reaction>
</comment>
<dbReference type="Gene3D" id="3.20.20.190">
    <property type="entry name" value="Phosphatidylinositol (PI) phosphodiesterase"/>
    <property type="match status" value="2"/>
</dbReference>
<dbReference type="Proteomes" id="UP000306102">
    <property type="component" value="Unassembled WGS sequence"/>
</dbReference>
<evidence type="ECO:0000259" key="9">
    <source>
        <dbReference type="PROSITE" id="PS51704"/>
    </source>
</evidence>
<reference evidence="10 11" key="1">
    <citation type="journal article" date="2018" name="Proc. Natl. Acad. Sci. U.S.A.">
        <title>Draft genome sequence of Camellia sinensis var. sinensis provides insights into the evolution of the tea genome and tea quality.</title>
        <authorList>
            <person name="Wei C."/>
            <person name="Yang H."/>
            <person name="Wang S."/>
            <person name="Zhao J."/>
            <person name="Liu C."/>
            <person name="Gao L."/>
            <person name="Xia E."/>
            <person name="Lu Y."/>
            <person name="Tai Y."/>
            <person name="She G."/>
            <person name="Sun J."/>
            <person name="Cao H."/>
            <person name="Tong W."/>
            <person name="Gao Q."/>
            <person name="Li Y."/>
            <person name="Deng W."/>
            <person name="Jiang X."/>
            <person name="Wang W."/>
            <person name="Chen Q."/>
            <person name="Zhang S."/>
            <person name="Li H."/>
            <person name="Wu J."/>
            <person name="Wang P."/>
            <person name="Li P."/>
            <person name="Shi C."/>
            <person name="Zheng F."/>
            <person name="Jian J."/>
            <person name="Huang B."/>
            <person name="Shan D."/>
            <person name="Shi M."/>
            <person name="Fang C."/>
            <person name="Yue Y."/>
            <person name="Li F."/>
            <person name="Li D."/>
            <person name="Wei S."/>
            <person name="Han B."/>
            <person name="Jiang C."/>
            <person name="Yin Y."/>
            <person name="Xia T."/>
            <person name="Zhang Z."/>
            <person name="Bennetzen J.L."/>
            <person name="Zhao S."/>
            <person name="Wan X."/>
        </authorList>
    </citation>
    <scope>NUCLEOTIDE SEQUENCE [LARGE SCALE GENOMIC DNA]</scope>
    <source>
        <strain evidence="11">cv. Shuchazao</strain>
        <tissue evidence="10">Leaf</tissue>
    </source>
</reference>
<evidence type="ECO:0000256" key="1">
    <source>
        <dbReference type="ARBA" id="ARBA00007277"/>
    </source>
</evidence>
<comment type="similarity">
    <text evidence="1">Belongs to the glycerophosphoryl diester phosphodiesterase family.</text>
</comment>
<dbReference type="GO" id="GO:0006629">
    <property type="term" value="P:lipid metabolic process"/>
    <property type="evidence" value="ECO:0007669"/>
    <property type="project" value="InterPro"/>
</dbReference>
<dbReference type="InterPro" id="IPR002913">
    <property type="entry name" value="START_lipid-bd_dom"/>
</dbReference>
<evidence type="ECO:0000256" key="6">
    <source>
        <dbReference type="ARBA" id="ARBA00023180"/>
    </source>
</evidence>
<dbReference type="InterPro" id="IPR024438">
    <property type="entry name" value="Staygreen"/>
</dbReference>
<keyword evidence="5" id="KW-0378">Hydrolase</keyword>
<dbReference type="CDD" id="cd08603">
    <property type="entry name" value="GDPD_SHV3_repeat_1"/>
    <property type="match status" value="1"/>
</dbReference>
<evidence type="ECO:0000256" key="7">
    <source>
        <dbReference type="ARBA" id="ARBA00047512"/>
    </source>
</evidence>
<dbReference type="Gene3D" id="3.30.530.20">
    <property type="match status" value="1"/>
</dbReference>
<feature type="domain" description="GP-PDE" evidence="9">
    <location>
        <begin position="727"/>
        <end position="1029"/>
    </location>
</feature>
<keyword evidence="11" id="KW-1185">Reference proteome</keyword>
<evidence type="ECO:0000256" key="5">
    <source>
        <dbReference type="ARBA" id="ARBA00022801"/>
    </source>
</evidence>
<evidence type="ECO:0000313" key="10">
    <source>
        <dbReference type="EMBL" id="THG11688.1"/>
    </source>
</evidence>
<feature type="domain" description="GP-PDE" evidence="9">
    <location>
        <begin position="413"/>
        <end position="711"/>
    </location>
</feature>
<dbReference type="PROSITE" id="PS50848">
    <property type="entry name" value="START"/>
    <property type="match status" value="1"/>
</dbReference>
<dbReference type="InterPro" id="IPR017946">
    <property type="entry name" value="PLC-like_Pdiesterase_TIM-brl"/>
</dbReference>
<gene>
    <name evidence="10" type="ORF">TEA_014961</name>
</gene>
<evidence type="ECO:0000256" key="2">
    <source>
        <dbReference type="ARBA" id="ARBA00012247"/>
    </source>
</evidence>